<proteinExistence type="predicted"/>
<evidence type="ECO:0000256" key="2">
    <source>
        <dbReference type="ARBA" id="ARBA00022714"/>
    </source>
</evidence>
<sequence length="382" mass="42692">MLPCANYYRPETLAEELDALFDPLWQFGALAGELASDRDFVCVDYKNTAAVLQNFRGEIRAFANVCSHRFNRIQPGERGNRPLTCSYHGWSFDSTGFPHGMPRRDGFVLDDRERLCLTGYEVETCGIFVFFRKRSGGPSLREYLGAFYPLLEQIGSYFGPEIDAGTSPHAANWKLLVENVLECYHCSVVHQDTFVKTLGIGRAGIEQERFDGPHSSSHFPRTATAGEARRQKALAYLDTRAFTHDSFFHIHIFPNLFISSTQGLSFYVGNALPVSATETRLRFRLFEPKLDLTRAQRAAQDMINQSGKALGRAVIEEDRAILENVQRGVELSEKPGVIGRDEIRIAAFMRAYTHLMGGGSLGSIPPVDDHVAACDPTRSIAE</sequence>
<dbReference type="InterPro" id="IPR017941">
    <property type="entry name" value="Rieske_2Fe-2S"/>
</dbReference>
<accession>A0A160PFW5</accession>
<dbReference type="EMBL" id="AP014809">
    <property type="protein sequence ID" value="BAU91594.1"/>
    <property type="molecule type" value="Genomic_DNA"/>
</dbReference>
<evidence type="ECO:0000256" key="1">
    <source>
        <dbReference type="ARBA" id="ARBA00001962"/>
    </source>
</evidence>
<evidence type="ECO:0000259" key="7">
    <source>
        <dbReference type="PROSITE" id="PS51296"/>
    </source>
</evidence>
<evidence type="ECO:0000313" key="8">
    <source>
        <dbReference type="EMBL" id="BAU91594.1"/>
    </source>
</evidence>
<evidence type="ECO:0000256" key="5">
    <source>
        <dbReference type="ARBA" id="ARBA00023004"/>
    </source>
</evidence>
<dbReference type="InterPro" id="IPR001663">
    <property type="entry name" value="Rng_hydr_dOase-A"/>
</dbReference>
<gene>
    <name evidence="8" type="ORF">MPPM_2989</name>
</gene>
<keyword evidence="3" id="KW-0479">Metal-binding</keyword>
<dbReference type="CDD" id="cd00680">
    <property type="entry name" value="RHO_alpha_C"/>
    <property type="match status" value="1"/>
</dbReference>
<evidence type="ECO:0000256" key="3">
    <source>
        <dbReference type="ARBA" id="ARBA00022723"/>
    </source>
</evidence>
<dbReference type="PANTHER" id="PTHR43756:SF5">
    <property type="entry name" value="CHOLINE MONOOXYGENASE, CHLOROPLASTIC"/>
    <property type="match status" value="1"/>
</dbReference>
<dbReference type="Gene3D" id="3.90.380.10">
    <property type="entry name" value="Naphthalene 1,2-dioxygenase Alpha Subunit, Chain A, domain 1"/>
    <property type="match status" value="1"/>
</dbReference>
<keyword evidence="4" id="KW-0560">Oxidoreductase</keyword>
<dbReference type="GO" id="GO:0016491">
    <property type="term" value="F:oxidoreductase activity"/>
    <property type="evidence" value="ECO:0007669"/>
    <property type="project" value="UniProtKB-KW"/>
</dbReference>
<evidence type="ECO:0000256" key="6">
    <source>
        <dbReference type="ARBA" id="ARBA00023014"/>
    </source>
</evidence>
<dbReference type="InterPro" id="IPR015879">
    <property type="entry name" value="Ring_hydroxy_dOase_asu_C_dom"/>
</dbReference>
<dbReference type="SUPFAM" id="SSF50022">
    <property type="entry name" value="ISP domain"/>
    <property type="match status" value="1"/>
</dbReference>
<name>A0A160PFW5_9HYPH</name>
<keyword evidence="5" id="KW-0408">Iron</keyword>
<dbReference type="Gene3D" id="2.102.10.10">
    <property type="entry name" value="Rieske [2Fe-2S] iron-sulphur domain"/>
    <property type="match status" value="1"/>
</dbReference>
<protein>
    <submittedName>
        <fullName evidence="8">Rieske domain-containing protein</fullName>
    </submittedName>
</protein>
<dbReference type="Pfam" id="PF00848">
    <property type="entry name" value="Ring_hydroxyl_A"/>
    <property type="match status" value="1"/>
</dbReference>
<dbReference type="RefSeq" id="WP_096485686.1">
    <property type="nucleotide sequence ID" value="NZ_AP014809.1"/>
</dbReference>
<dbReference type="Proteomes" id="UP000218288">
    <property type="component" value="Chromosome"/>
</dbReference>
<dbReference type="OrthoDB" id="7456916at2"/>
<dbReference type="GO" id="GO:0005506">
    <property type="term" value="F:iron ion binding"/>
    <property type="evidence" value="ECO:0007669"/>
    <property type="project" value="InterPro"/>
</dbReference>
<dbReference type="PROSITE" id="PS51296">
    <property type="entry name" value="RIESKE"/>
    <property type="match status" value="1"/>
</dbReference>
<dbReference type="AlphaFoldDB" id="A0A160PFW5"/>
<reference evidence="8 9" key="1">
    <citation type="journal article" date="2016" name="Genome Announc.">
        <title>Complete Genome Sequence of Methylobacterium populi P-1M, Isolated from Pink-Pigmented Household Biofilm.</title>
        <authorList>
            <person name="Morohoshi T."/>
            <person name="Ikeda T."/>
        </authorList>
    </citation>
    <scope>NUCLEOTIDE SEQUENCE [LARGE SCALE GENOMIC DNA]</scope>
    <source>
        <strain evidence="8 9">P-1M</strain>
    </source>
</reference>
<dbReference type="Pfam" id="PF00355">
    <property type="entry name" value="Rieske"/>
    <property type="match status" value="1"/>
</dbReference>
<evidence type="ECO:0000313" key="9">
    <source>
        <dbReference type="Proteomes" id="UP000218288"/>
    </source>
</evidence>
<keyword evidence="6" id="KW-0411">Iron-sulfur</keyword>
<keyword evidence="2" id="KW-0001">2Fe-2S</keyword>
<dbReference type="InterPro" id="IPR036922">
    <property type="entry name" value="Rieske_2Fe-2S_sf"/>
</dbReference>
<comment type="cofactor">
    <cofactor evidence="1">
        <name>Fe cation</name>
        <dbReference type="ChEBI" id="CHEBI:24875"/>
    </cofactor>
</comment>
<dbReference type="PANTHER" id="PTHR43756">
    <property type="entry name" value="CHOLINE MONOOXYGENASE, CHLOROPLASTIC"/>
    <property type="match status" value="1"/>
</dbReference>
<dbReference type="SUPFAM" id="SSF55961">
    <property type="entry name" value="Bet v1-like"/>
    <property type="match status" value="1"/>
</dbReference>
<dbReference type="CDD" id="cd03469">
    <property type="entry name" value="Rieske_RO_Alpha_N"/>
    <property type="match status" value="1"/>
</dbReference>
<organism evidence="8 9">
    <name type="scientific">Methylorubrum populi</name>
    <dbReference type="NCBI Taxonomy" id="223967"/>
    <lineage>
        <taxon>Bacteria</taxon>
        <taxon>Pseudomonadati</taxon>
        <taxon>Pseudomonadota</taxon>
        <taxon>Alphaproteobacteria</taxon>
        <taxon>Hyphomicrobiales</taxon>
        <taxon>Methylobacteriaceae</taxon>
        <taxon>Methylorubrum</taxon>
    </lineage>
</organism>
<dbReference type="GO" id="GO:0051537">
    <property type="term" value="F:2 iron, 2 sulfur cluster binding"/>
    <property type="evidence" value="ECO:0007669"/>
    <property type="project" value="UniProtKB-KW"/>
</dbReference>
<feature type="domain" description="Rieske" evidence="7">
    <location>
        <begin position="25"/>
        <end position="131"/>
    </location>
</feature>
<evidence type="ECO:0000256" key="4">
    <source>
        <dbReference type="ARBA" id="ARBA00023002"/>
    </source>
</evidence>